<comment type="caution">
    <text evidence="1">The sequence shown here is derived from an EMBL/GenBank/DDBJ whole genome shotgun (WGS) entry which is preliminary data.</text>
</comment>
<gene>
    <name evidence="1" type="ORF">TRICI_003504</name>
</gene>
<organism evidence="1 2">
    <name type="scientific">Trichomonascus ciferrii</name>
    <dbReference type="NCBI Taxonomy" id="44093"/>
    <lineage>
        <taxon>Eukaryota</taxon>
        <taxon>Fungi</taxon>
        <taxon>Dikarya</taxon>
        <taxon>Ascomycota</taxon>
        <taxon>Saccharomycotina</taxon>
        <taxon>Dipodascomycetes</taxon>
        <taxon>Dipodascales</taxon>
        <taxon>Trichomonascaceae</taxon>
        <taxon>Trichomonascus</taxon>
        <taxon>Trichomonascus ciferrii complex</taxon>
    </lineage>
</organism>
<accession>A0A642V3M8</accession>
<dbReference type="VEuPathDB" id="FungiDB:TRICI_003504"/>
<evidence type="ECO:0000313" key="2">
    <source>
        <dbReference type="Proteomes" id="UP000761534"/>
    </source>
</evidence>
<dbReference type="AlphaFoldDB" id="A0A642V3M8"/>
<dbReference type="Proteomes" id="UP000761534">
    <property type="component" value="Unassembled WGS sequence"/>
</dbReference>
<proteinExistence type="predicted"/>
<keyword evidence="2" id="KW-1185">Reference proteome</keyword>
<protein>
    <submittedName>
        <fullName evidence="1">Uncharacterized protein</fullName>
    </submittedName>
</protein>
<name>A0A642V3M8_9ASCO</name>
<dbReference type="EMBL" id="SWFS01000256">
    <property type="protein sequence ID" value="KAA8912387.1"/>
    <property type="molecule type" value="Genomic_DNA"/>
</dbReference>
<evidence type="ECO:0000313" key="1">
    <source>
        <dbReference type="EMBL" id="KAA8912387.1"/>
    </source>
</evidence>
<sequence length="446" mass="51189">MIRQESKICVSNLPPEDVSQTILRDLNAEPSQLIPCDDLEIACSADTWQGAGTCIDVLLTVLGPISHVHPLLLKLLEFSRVKFKDYVRLFKLVNEIKDGVTVKWKAQRMPDGRKPRNQDDRAVIGPNFIEVEVWRLGQGFKFDSWFAVLEEATFRSLKLHYVKVRHDQESGIERPGIKPQPHKRDMAYILKPFLPFANNVSCLKEFALCWADLAVNDTDENKWRESRWSMPNVKNLHLKDVSVWNDGQVASPIIDVGAEEIETDITTSRNFLRLFTFPNLHRLKVVKYREDNSAVLSSLMEGITTLKLNHTRWPTLRPLLSQILPKNKIEVLQFSGVDFVEEFAEPLKDLNHLRTPEAEFNAQPNGRPRRPVIDKTVGESEQAEYTRDYNRNVASAAKRSGFCLRCENFVKSLVQHSDQLSVFKFEAGHVYRKTAATREEVIALRE</sequence>
<reference evidence="1" key="1">
    <citation type="journal article" date="2019" name="G3 (Bethesda)">
        <title>Genome Assemblies of Two Rare Opportunistic Yeast Pathogens: Diutina rugosa (syn. Candida rugosa) and Trichomonascus ciferrii (syn. Candida ciferrii).</title>
        <authorList>
            <person name="Mixao V."/>
            <person name="Saus E."/>
            <person name="Hansen A.P."/>
            <person name="Lass-Florl C."/>
            <person name="Gabaldon T."/>
        </authorList>
    </citation>
    <scope>NUCLEOTIDE SEQUENCE</scope>
    <source>
        <strain evidence="1">CBS 4856</strain>
    </source>
</reference>